<dbReference type="Pfam" id="PF05136">
    <property type="entry name" value="Phage_portal_2"/>
    <property type="match status" value="1"/>
</dbReference>
<protein>
    <submittedName>
        <fullName evidence="1">Phage portal protein</fullName>
    </submittedName>
</protein>
<dbReference type="InterPro" id="IPR006429">
    <property type="entry name" value="Phage_lambda_portal"/>
</dbReference>
<dbReference type="GO" id="GO:0005198">
    <property type="term" value="F:structural molecule activity"/>
    <property type="evidence" value="ECO:0007669"/>
    <property type="project" value="InterPro"/>
</dbReference>
<dbReference type="NCBIfam" id="TIGR01539">
    <property type="entry name" value="portal_lambda"/>
    <property type="match status" value="1"/>
</dbReference>
<gene>
    <name evidence="1" type="ORF">SJS77_00370</name>
</gene>
<accession>A0AAW9EYD5</accession>
<evidence type="ECO:0000313" key="2">
    <source>
        <dbReference type="Proteomes" id="UP001277183"/>
    </source>
</evidence>
<dbReference type="RefSeq" id="WP_319886412.1">
    <property type="nucleotide sequence ID" value="NZ_JAWZVU010000002.1"/>
</dbReference>
<dbReference type="EMBL" id="JAWZVU010000002">
    <property type="protein sequence ID" value="MDX7718953.1"/>
    <property type="molecule type" value="Genomic_DNA"/>
</dbReference>
<evidence type="ECO:0000313" key="1">
    <source>
        <dbReference type="EMBL" id="MDX7718953.1"/>
    </source>
</evidence>
<reference evidence="1" key="1">
    <citation type="submission" date="2023-11" db="EMBL/GenBank/DDBJ databases">
        <title>WGS of Aeromonas in Northern Israel.</title>
        <authorList>
            <person name="Hershko Y."/>
        </authorList>
    </citation>
    <scope>NUCLEOTIDE SEQUENCE</scope>
    <source>
        <strain evidence="1">77416</strain>
    </source>
</reference>
<name>A0AAW9EYD5_AERCA</name>
<dbReference type="GO" id="GO:0019068">
    <property type="term" value="P:virion assembly"/>
    <property type="evidence" value="ECO:0007669"/>
    <property type="project" value="InterPro"/>
</dbReference>
<dbReference type="Proteomes" id="UP001277183">
    <property type="component" value="Unassembled WGS sequence"/>
</dbReference>
<sequence length="522" mass="59014">MTTMVFKWQQRLMEQQAAESPPKRHFMRNRTGARMFAAARQDRLGTAWGGTPLTADEIVDRNQVVLVARSREQSANNDYGRSFLRMCRQNIVGPKGVMLQAQSMTARGKLDNAANQAIEDGWLEWGKRKHCDVTGRRSWRAIQNNCITSAAKDGEFMVRMVFGADAGPWGFALQVLDPQRCPIDLNDQRPRTGAFIRQGIEFNRYGRPLAYYFTTTDESEAGYHWGGKHYVRIPAEEVIHGFLEDMVGQKRGLPWMATALFRMRQLGAMEEAAIIKARTGANQMGFVEWDEGYGPETKEKDDEDLTIESEPGEWRVLPSGARVKESNPQYPTGEYAPFYKQALRGMAAGFGVLYNNLASDLEGVNFSSIRQGTLDEREHWKDLQEWLIESLIEPVFEAWLPRALLAGLIKVKGKPLPAERIDQYRVVEWQARRWQWIDPRADVNSAVEAKNNMLTSPGKIIREQGQDPQTVWQESARDVAAMIEAYKSEGIDEATAKELVLLSMGRPQPKVAPTPSADKAEA</sequence>
<dbReference type="AlphaFoldDB" id="A0AAW9EYD5"/>
<proteinExistence type="predicted"/>
<comment type="caution">
    <text evidence="1">The sequence shown here is derived from an EMBL/GenBank/DDBJ whole genome shotgun (WGS) entry which is preliminary data.</text>
</comment>
<organism evidence="1 2">
    <name type="scientific">Aeromonas caviae</name>
    <name type="common">Aeromonas punctata</name>
    <dbReference type="NCBI Taxonomy" id="648"/>
    <lineage>
        <taxon>Bacteria</taxon>
        <taxon>Pseudomonadati</taxon>
        <taxon>Pseudomonadota</taxon>
        <taxon>Gammaproteobacteria</taxon>
        <taxon>Aeromonadales</taxon>
        <taxon>Aeromonadaceae</taxon>
        <taxon>Aeromonas</taxon>
    </lineage>
</organism>